<gene>
    <name evidence="10" type="ORF">DWV29_22935</name>
</gene>
<evidence type="ECO:0000313" key="11">
    <source>
        <dbReference type="Proteomes" id="UP000283880"/>
    </source>
</evidence>
<evidence type="ECO:0000313" key="10">
    <source>
        <dbReference type="EMBL" id="RGX24622.1"/>
    </source>
</evidence>
<evidence type="ECO:0000256" key="4">
    <source>
        <dbReference type="ARBA" id="ARBA00022729"/>
    </source>
</evidence>
<feature type="compositionally biased region" description="Low complexity" evidence="7">
    <location>
        <begin position="51"/>
        <end position="64"/>
    </location>
</feature>
<dbReference type="Gene3D" id="3.40.50.2300">
    <property type="match status" value="2"/>
</dbReference>
<organism evidence="10 11">
    <name type="scientific">Enterocloster asparagiformis</name>
    <dbReference type="NCBI Taxonomy" id="333367"/>
    <lineage>
        <taxon>Bacteria</taxon>
        <taxon>Bacillati</taxon>
        <taxon>Bacillota</taxon>
        <taxon>Clostridia</taxon>
        <taxon>Lachnospirales</taxon>
        <taxon>Lachnospiraceae</taxon>
        <taxon>Enterocloster</taxon>
    </lineage>
</organism>
<dbReference type="EMBL" id="QSBM01000021">
    <property type="protein sequence ID" value="RGX24622.1"/>
    <property type="molecule type" value="Genomic_DNA"/>
</dbReference>
<dbReference type="PROSITE" id="PS51257">
    <property type="entry name" value="PROKAR_LIPOPROTEIN"/>
    <property type="match status" value="1"/>
</dbReference>
<feature type="signal peptide" evidence="8">
    <location>
        <begin position="1"/>
        <end position="28"/>
    </location>
</feature>
<name>A0A413F9B5_9FIRM</name>
<dbReference type="InterPro" id="IPR028082">
    <property type="entry name" value="Peripla_BP_I"/>
</dbReference>
<keyword evidence="5" id="KW-0472">Membrane</keyword>
<protein>
    <submittedName>
        <fullName evidence="10">BMP family ABC transporter substrate-binding protein</fullName>
    </submittedName>
</protein>
<evidence type="ECO:0000259" key="9">
    <source>
        <dbReference type="Pfam" id="PF02608"/>
    </source>
</evidence>
<dbReference type="InterPro" id="IPR050957">
    <property type="entry name" value="BMP_lipoprotein"/>
</dbReference>
<feature type="domain" description="ABC transporter substrate-binding protein PnrA-like" evidence="9">
    <location>
        <begin position="71"/>
        <end position="361"/>
    </location>
</feature>
<reference evidence="10 11" key="1">
    <citation type="submission" date="2018-08" db="EMBL/GenBank/DDBJ databases">
        <title>A genome reference for cultivated species of the human gut microbiota.</title>
        <authorList>
            <person name="Zou Y."/>
            <person name="Xue W."/>
            <person name="Luo G."/>
        </authorList>
    </citation>
    <scope>NUCLEOTIDE SEQUENCE [LARGE SCALE GENOMIC DNA]</scope>
    <source>
        <strain evidence="10 11">AF04-15</strain>
    </source>
</reference>
<dbReference type="PANTHER" id="PTHR34296:SF2">
    <property type="entry name" value="ABC TRANSPORTER GUANOSINE-BINDING PROTEIN NUPN"/>
    <property type="match status" value="1"/>
</dbReference>
<feature type="compositionally biased region" description="Low complexity" evidence="7">
    <location>
        <begin position="31"/>
        <end position="44"/>
    </location>
</feature>
<dbReference type="Proteomes" id="UP000283880">
    <property type="component" value="Unassembled WGS sequence"/>
</dbReference>
<feature type="region of interest" description="Disordered" evidence="7">
    <location>
        <begin position="31"/>
        <end position="70"/>
    </location>
</feature>
<dbReference type="OrthoDB" id="9769871at2"/>
<keyword evidence="6" id="KW-0449">Lipoprotein</keyword>
<dbReference type="GO" id="GO:0005886">
    <property type="term" value="C:plasma membrane"/>
    <property type="evidence" value="ECO:0007669"/>
    <property type="project" value="UniProtKB-SubCell"/>
</dbReference>
<dbReference type="PANTHER" id="PTHR34296">
    <property type="entry name" value="TRANSCRIPTIONAL ACTIVATOR PROTEIN MED"/>
    <property type="match status" value="1"/>
</dbReference>
<evidence type="ECO:0000256" key="2">
    <source>
        <dbReference type="ARBA" id="ARBA00008610"/>
    </source>
</evidence>
<dbReference type="Pfam" id="PF02608">
    <property type="entry name" value="Bmp"/>
    <property type="match status" value="1"/>
</dbReference>
<keyword evidence="3" id="KW-1003">Cell membrane</keyword>
<evidence type="ECO:0000256" key="8">
    <source>
        <dbReference type="SAM" id="SignalP"/>
    </source>
</evidence>
<dbReference type="SUPFAM" id="SSF53822">
    <property type="entry name" value="Periplasmic binding protein-like I"/>
    <property type="match status" value="1"/>
</dbReference>
<proteinExistence type="inferred from homology"/>
<comment type="subcellular location">
    <subcellularLocation>
        <location evidence="1">Cell membrane</location>
        <topology evidence="1">Lipid-anchor</topology>
    </subcellularLocation>
</comment>
<dbReference type="AlphaFoldDB" id="A0A413F9B5"/>
<evidence type="ECO:0000256" key="3">
    <source>
        <dbReference type="ARBA" id="ARBA00022475"/>
    </source>
</evidence>
<dbReference type="InterPro" id="IPR003760">
    <property type="entry name" value="PnrA-like"/>
</dbReference>
<accession>A0A413F9B5</accession>
<evidence type="ECO:0000256" key="7">
    <source>
        <dbReference type="SAM" id="MobiDB-lite"/>
    </source>
</evidence>
<evidence type="ECO:0000256" key="6">
    <source>
        <dbReference type="ARBA" id="ARBA00023288"/>
    </source>
</evidence>
<comment type="caution">
    <text evidence="10">The sequence shown here is derived from an EMBL/GenBank/DDBJ whole genome shotgun (WGS) entry which is preliminary data.</text>
</comment>
<feature type="chain" id="PRO_5039449996" evidence="8">
    <location>
        <begin position="29"/>
        <end position="365"/>
    </location>
</feature>
<sequence>MEEKRMKKMLSVALAAALVLGIAGCGGAGTPETAATEAATTATEAAKESETAAAGSTEAAKAPEQSAGGKKAAMITAQPLGDKGVTDNTYEGFKRGCEEFGYEPTVVEVQAGEYEETLRALCQEGYDIIMPCWSALEDACAKVSAEYPDSEFIMVFSEIELPNVKSLISKQEDGSYLAGVAAAMTTKNDHIAFMGGSDNPQINKFLAGYDAGAKAVNPDIKIDVTWVGSFDDPAKGKELALMLYDQGADIIYVAAAASSTGVFDAAKETGGMVVGCDVDQNGIVPGQVIGSMVINYGNWVYQAFQEREDGGLKFGAYKYGLENDGLDLLLPEESVYKTPDDIAAAVAEAKEKILSGEIVAPTAVQ</sequence>
<evidence type="ECO:0000256" key="1">
    <source>
        <dbReference type="ARBA" id="ARBA00004193"/>
    </source>
</evidence>
<dbReference type="CDD" id="cd19964">
    <property type="entry name" value="PBP1_BMP-like"/>
    <property type="match status" value="1"/>
</dbReference>
<keyword evidence="4 8" id="KW-0732">Signal</keyword>
<evidence type="ECO:0000256" key="5">
    <source>
        <dbReference type="ARBA" id="ARBA00023136"/>
    </source>
</evidence>
<comment type="similarity">
    <text evidence="2">Belongs to the BMP lipoprotein family.</text>
</comment>